<sequence>MDFFYDEQIRRLILQTIRMFGGFVVQTGLDSSGERQIRQVPVRWGEPSRMVSQILRLNSENKMLSTPFMSVHITSVNMAPDRRQSQTLVRTDLVDEREFNFEEGKYTGELGDRFTVKRIMPVPYNFTFQLDIWTSNQDQKMQIMEQIMMLFNPSIDLQTSDNPLDWTAITFAEMQDAITWSSKTVPFGTDEQIDVASMQFLIPYWINPPAEVTKRKAIETIIKNMRSVAELPEDDSDYSWEQGDLLAQIIITPGNHVISVEGNEITLLGEGGVELDENGDVFSWEALLLRFSDFVEDSSQIIVKRKFGDPDGVTGKISFTAAPNILDWDINLATLPVDTLDPIDAIVNPMTAGPGVGLPTADTGQRYLLAEDIASPTVPWGTIIANVNDIIEFDGADWVVDFDSSAATSTEIITNTFTGKQFRWNTAEFDWELAVDGQYKPGTWKVISIPLILDPEDCP</sequence>
<dbReference type="EMBL" id="LAZR01001496">
    <property type="protein sequence ID" value="KKN43669.1"/>
    <property type="molecule type" value="Genomic_DNA"/>
</dbReference>
<evidence type="ECO:0000313" key="1">
    <source>
        <dbReference type="EMBL" id="KKN43669.1"/>
    </source>
</evidence>
<accession>A0A0F9QMH4</accession>
<name>A0A0F9QMH4_9ZZZZ</name>
<organism evidence="1">
    <name type="scientific">marine sediment metagenome</name>
    <dbReference type="NCBI Taxonomy" id="412755"/>
    <lineage>
        <taxon>unclassified sequences</taxon>
        <taxon>metagenomes</taxon>
        <taxon>ecological metagenomes</taxon>
    </lineage>
</organism>
<comment type="caution">
    <text evidence="1">The sequence shown here is derived from an EMBL/GenBank/DDBJ whole genome shotgun (WGS) entry which is preliminary data.</text>
</comment>
<proteinExistence type="predicted"/>
<dbReference type="AlphaFoldDB" id="A0A0F9QMH4"/>
<dbReference type="Gene3D" id="3.30.2000.40">
    <property type="entry name" value="Myoviridae tail sheath stabiliser"/>
    <property type="match status" value="1"/>
</dbReference>
<dbReference type="InterPro" id="IPR038553">
    <property type="entry name" value="T4-gp15_tss_sf"/>
</dbReference>
<gene>
    <name evidence="1" type="ORF">LCGC14_0700690</name>
</gene>
<dbReference type="InterPro" id="IPR031997">
    <property type="entry name" value="T4-gp15_tss"/>
</dbReference>
<reference evidence="1" key="1">
    <citation type="journal article" date="2015" name="Nature">
        <title>Complex archaea that bridge the gap between prokaryotes and eukaryotes.</title>
        <authorList>
            <person name="Spang A."/>
            <person name="Saw J.H."/>
            <person name="Jorgensen S.L."/>
            <person name="Zaremba-Niedzwiedzka K."/>
            <person name="Martijn J."/>
            <person name="Lind A.E."/>
            <person name="van Eijk R."/>
            <person name="Schleper C."/>
            <person name="Guy L."/>
            <person name="Ettema T.J."/>
        </authorList>
    </citation>
    <scope>NUCLEOTIDE SEQUENCE</scope>
</reference>
<dbReference type="Pfam" id="PF16724">
    <property type="entry name" value="T4-gp15_tss"/>
    <property type="match status" value="1"/>
</dbReference>
<protein>
    <submittedName>
        <fullName evidence="1">Uncharacterized protein</fullName>
    </submittedName>
</protein>